<accession>A0A5D4H1C7</accession>
<dbReference type="PROSITE" id="PS51257">
    <property type="entry name" value="PROKAR_LIPOPROTEIN"/>
    <property type="match status" value="1"/>
</dbReference>
<keyword evidence="3" id="KW-1185">Reference proteome</keyword>
<evidence type="ECO:0000313" key="2">
    <source>
        <dbReference type="EMBL" id="TYR33325.1"/>
    </source>
</evidence>
<evidence type="ECO:0000313" key="3">
    <source>
        <dbReference type="Proteomes" id="UP000322362"/>
    </source>
</evidence>
<protein>
    <recommendedName>
        <fullName evidence="4">Lipoprotein</fullName>
    </recommendedName>
</protein>
<dbReference type="EMBL" id="VTAV01000016">
    <property type="protein sequence ID" value="TYR33325.1"/>
    <property type="molecule type" value="Genomic_DNA"/>
</dbReference>
<dbReference type="AlphaFoldDB" id="A0A5D4H1C7"/>
<sequence>MLNITKKYGKYLAVFASVVFVLLTSCPVKSSIKSLAGTPINTEQQPAKKNNSLVVNGMEKCANVQVTDAKISQLTSTNISDLLPTALLAVTFIFLFGYKHIYVQTHPRYSNLKIPGRLPIFLQFRKLII</sequence>
<comment type="caution">
    <text evidence="2">The sequence shown here is derived from an EMBL/GenBank/DDBJ whole genome shotgun (WGS) entry which is preliminary data.</text>
</comment>
<dbReference type="RefSeq" id="WP_148920602.1">
    <property type="nucleotide sequence ID" value="NZ_VTAV01000016.1"/>
</dbReference>
<name>A0A5D4H1C7_9SPHI</name>
<proteinExistence type="predicted"/>
<keyword evidence="1" id="KW-0472">Membrane</keyword>
<evidence type="ECO:0008006" key="4">
    <source>
        <dbReference type="Google" id="ProtNLM"/>
    </source>
</evidence>
<keyword evidence="1" id="KW-1133">Transmembrane helix</keyword>
<organism evidence="2 3">
    <name type="scientific">Sphingobacterium phlebotomi</name>
    <dbReference type="NCBI Taxonomy" id="2605433"/>
    <lineage>
        <taxon>Bacteria</taxon>
        <taxon>Pseudomonadati</taxon>
        <taxon>Bacteroidota</taxon>
        <taxon>Sphingobacteriia</taxon>
        <taxon>Sphingobacteriales</taxon>
        <taxon>Sphingobacteriaceae</taxon>
        <taxon>Sphingobacterium</taxon>
    </lineage>
</organism>
<gene>
    <name evidence="2" type="ORF">FXV77_17875</name>
</gene>
<feature type="transmembrane region" description="Helical" evidence="1">
    <location>
        <begin position="82"/>
        <end position="98"/>
    </location>
</feature>
<dbReference type="Proteomes" id="UP000322362">
    <property type="component" value="Unassembled WGS sequence"/>
</dbReference>
<keyword evidence="1" id="KW-0812">Transmembrane</keyword>
<reference evidence="2 3" key="1">
    <citation type="submission" date="2019-08" db="EMBL/GenBank/DDBJ databases">
        <title>Phlebobacter frassis gen. nov. sp. nov., a new member of family Sphingobacteriaceae isolated from sand fly rearing media.</title>
        <authorList>
            <person name="Kakumanu M.L."/>
            <person name="Marayati B.F."/>
            <person name="Wada-Katsumata A."/>
            <person name="Wasserberg G."/>
            <person name="Schal C."/>
            <person name="Apperson C.S."/>
            <person name="Ponnusamy L."/>
        </authorList>
    </citation>
    <scope>NUCLEOTIDE SEQUENCE [LARGE SCALE GENOMIC DNA]</scope>
    <source>
        <strain evidence="2 3">SSI9</strain>
    </source>
</reference>
<evidence type="ECO:0000256" key="1">
    <source>
        <dbReference type="SAM" id="Phobius"/>
    </source>
</evidence>